<accession>A0A7I7PCX0</accession>
<evidence type="ECO:0000313" key="2">
    <source>
        <dbReference type="Proteomes" id="UP000466894"/>
    </source>
</evidence>
<reference evidence="1 2" key="1">
    <citation type="journal article" date="2019" name="Emerg. Microbes Infect.">
        <title>Comprehensive subspecies identification of 175 nontuberculous mycobacteria species based on 7547 genomic profiles.</title>
        <authorList>
            <person name="Matsumoto Y."/>
            <person name="Kinjo T."/>
            <person name="Motooka D."/>
            <person name="Nabeya D."/>
            <person name="Jung N."/>
            <person name="Uechi K."/>
            <person name="Horii T."/>
            <person name="Iida T."/>
            <person name="Fujita J."/>
            <person name="Nakamura S."/>
        </authorList>
    </citation>
    <scope>NUCLEOTIDE SEQUENCE [LARGE SCALE GENOMIC DNA]</scope>
    <source>
        <strain evidence="1 2">JCM 16367</strain>
    </source>
</reference>
<name>A0A7I7PCX0_9MYCO</name>
<dbReference type="AlphaFoldDB" id="A0A7I7PCX0"/>
<dbReference type="KEGG" id="mnv:MNVI_16630"/>
<gene>
    <name evidence="1" type="ORF">MNVI_16630</name>
</gene>
<dbReference type="Proteomes" id="UP000466894">
    <property type="component" value="Chromosome"/>
</dbReference>
<sequence>MTIYVALALAAEVIGRLIGRSAIIAARRGAVNPEQAARRRYAVLFAFPVFAAGS</sequence>
<evidence type="ECO:0000313" key="1">
    <source>
        <dbReference type="EMBL" id="BBY06345.1"/>
    </source>
</evidence>
<protein>
    <submittedName>
        <fullName evidence="1">Uncharacterized protein</fullName>
    </submittedName>
</protein>
<proteinExistence type="predicted"/>
<dbReference type="RefSeq" id="WP_163747998.1">
    <property type="nucleotide sequence ID" value="NZ_AP022583.1"/>
</dbReference>
<organism evidence="1 2">
    <name type="scientific">Mycobacterium noviomagense</name>
    <dbReference type="NCBI Taxonomy" id="459858"/>
    <lineage>
        <taxon>Bacteria</taxon>
        <taxon>Bacillati</taxon>
        <taxon>Actinomycetota</taxon>
        <taxon>Actinomycetes</taxon>
        <taxon>Mycobacteriales</taxon>
        <taxon>Mycobacteriaceae</taxon>
        <taxon>Mycobacterium</taxon>
    </lineage>
</organism>
<dbReference type="EMBL" id="AP022583">
    <property type="protein sequence ID" value="BBY06345.1"/>
    <property type="molecule type" value="Genomic_DNA"/>
</dbReference>